<name>A0A8T1TQ33_9STRA</name>
<dbReference type="VEuPathDB" id="FungiDB:PC110_g21458"/>
<protein>
    <recommendedName>
        <fullName evidence="5">RxLR effector protein</fullName>
    </recommendedName>
</protein>
<evidence type="ECO:0000256" key="3">
    <source>
        <dbReference type="ARBA" id="ARBA00022525"/>
    </source>
</evidence>
<evidence type="ECO:0000256" key="5">
    <source>
        <dbReference type="RuleBase" id="RU367124"/>
    </source>
</evidence>
<proteinExistence type="inferred from homology"/>
<evidence type="ECO:0000313" key="7">
    <source>
        <dbReference type="Proteomes" id="UP000688947"/>
    </source>
</evidence>
<feature type="chain" id="PRO_5044966011" description="RxLR effector protein" evidence="5">
    <location>
        <begin position="24"/>
        <end position="172"/>
    </location>
</feature>
<organism evidence="6 7">
    <name type="scientific">Phytophthora cactorum</name>
    <dbReference type="NCBI Taxonomy" id="29920"/>
    <lineage>
        <taxon>Eukaryota</taxon>
        <taxon>Sar</taxon>
        <taxon>Stramenopiles</taxon>
        <taxon>Oomycota</taxon>
        <taxon>Peronosporomycetes</taxon>
        <taxon>Peronosporales</taxon>
        <taxon>Peronosporaceae</taxon>
        <taxon>Phytophthora</taxon>
    </lineage>
</organism>
<gene>
    <name evidence="6" type="ORF">JG687_00018648</name>
</gene>
<evidence type="ECO:0000313" key="6">
    <source>
        <dbReference type="EMBL" id="KAG6943122.1"/>
    </source>
</evidence>
<dbReference type="AlphaFoldDB" id="A0A8T1TQ33"/>
<keyword evidence="3 5" id="KW-0964">Secreted</keyword>
<accession>A0A8T1TQ33</accession>
<feature type="signal peptide" evidence="5">
    <location>
        <begin position="1"/>
        <end position="23"/>
    </location>
</feature>
<dbReference type="Proteomes" id="UP000688947">
    <property type="component" value="Unassembled WGS sequence"/>
</dbReference>
<evidence type="ECO:0000256" key="1">
    <source>
        <dbReference type="ARBA" id="ARBA00004613"/>
    </source>
</evidence>
<evidence type="ECO:0000256" key="2">
    <source>
        <dbReference type="ARBA" id="ARBA00010400"/>
    </source>
</evidence>
<comment type="domain">
    <text evidence="5">The RxLR-dEER motif acts to carry the protein into the host cell cytoplasm through binding to cell surface phosphatidylinositol-3-phosphate.</text>
</comment>
<sequence length="172" mass="18846">MRLSYVLFLAAASLVATIETTSALSSGVSLPKPNGARIAKAHEIVGHDSRFLRAREKADIVAEDEEGGDDEEEARMIAWTTYLKDKANAWMIAKEFFGKGNDEMMAMASKLNKDELNLLFHHGESHLAKLIPGYVSGMNGKDFVAAIRKSNLPKGQQGALEIAYLNRIAHNS</sequence>
<dbReference type="OrthoDB" id="105891at2759"/>
<comment type="subcellular location">
    <subcellularLocation>
        <location evidence="1 5">Secreted</location>
    </subcellularLocation>
</comment>
<comment type="similarity">
    <text evidence="2 5">Belongs to the RxLR effector family.</text>
</comment>
<reference evidence="6" key="1">
    <citation type="submission" date="2021-01" db="EMBL/GenBank/DDBJ databases">
        <title>Phytophthora aleatoria, a newly-described species from Pinus radiata is distinct from Phytophthora cactorum isolates based on comparative genomics.</title>
        <authorList>
            <person name="Mcdougal R."/>
            <person name="Panda P."/>
            <person name="Williams N."/>
            <person name="Studholme D.J."/>
        </authorList>
    </citation>
    <scope>NUCLEOTIDE SEQUENCE</scope>
    <source>
        <strain evidence="6">NZFS 3830</strain>
    </source>
</reference>
<dbReference type="EMBL" id="JAENGZ010002669">
    <property type="protein sequence ID" value="KAG6943122.1"/>
    <property type="molecule type" value="Genomic_DNA"/>
</dbReference>
<evidence type="ECO:0000256" key="4">
    <source>
        <dbReference type="ARBA" id="ARBA00022729"/>
    </source>
</evidence>
<keyword evidence="4 5" id="KW-0732">Signal</keyword>
<dbReference type="Pfam" id="PF16810">
    <property type="entry name" value="RXLR"/>
    <property type="match status" value="1"/>
</dbReference>
<comment type="function">
    <text evidence="5">Effector that suppresses plant defense responses during pathogen infection.</text>
</comment>
<dbReference type="InterPro" id="IPR031825">
    <property type="entry name" value="RXLR"/>
</dbReference>
<comment type="caution">
    <text evidence="6">The sequence shown here is derived from an EMBL/GenBank/DDBJ whole genome shotgun (WGS) entry which is preliminary data.</text>
</comment>